<accession>A0ABR1QMT5</accession>
<name>A0ABR1QMT5_9PEZI</name>
<keyword evidence="2" id="KW-1185">Reference proteome</keyword>
<comment type="caution">
    <text evidence="1">The sequence shown here is derived from an EMBL/GenBank/DDBJ whole genome shotgun (WGS) entry which is preliminary data.</text>
</comment>
<sequence length="232" mass="25274">MSRTLCFKNRVTQEERPAGRWGSRPGFASLPGATAFCPSDKKDQAGYADDDGGPSEAQSREVLAAALALGYRRPRIVSQILALGTVNLDYATLDHIEIANTKFVPFPAPDIQITPLEWAVEHDRPALARVQEEAGADANHTVWKVEGPALIKAVRKRNRELVEVLAPESDRVTRTRALGLAAGQGGGATLCDFEEADRPLPDDEWDSDCTLGYGHISELTGGATSWRRWPGR</sequence>
<gene>
    <name evidence="1" type="ORF">PG986_004515</name>
</gene>
<organism evidence="1 2">
    <name type="scientific">Apiospora aurea</name>
    <dbReference type="NCBI Taxonomy" id="335848"/>
    <lineage>
        <taxon>Eukaryota</taxon>
        <taxon>Fungi</taxon>
        <taxon>Dikarya</taxon>
        <taxon>Ascomycota</taxon>
        <taxon>Pezizomycotina</taxon>
        <taxon>Sordariomycetes</taxon>
        <taxon>Xylariomycetidae</taxon>
        <taxon>Amphisphaeriales</taxon>
        <taxon>Apiosporaceae</taxon>
        <taxon>Apiospora</taxon>
    </lineage>
</organism>
<reference evidence="1 2" key="1">
    <citation type="submission" date="2023-01" db="EMBL/GenBank/DDBJ databases">
        <title>Analysis of 21 Apiospora genomes using comparative genomics revels a genus with tremendous synthesis potential of carbohydrate active enzymes and secondary metabolites.</title>
        <authorList>
            <person name="Sorensen T."/>
        </authorList>
    </citation>
    <scope>NUCLEOTIDE SEQUENCE [LARGE SCALE GENOMIC DNA]</scope>
    <source>
        <strain evidence="1 2">CBS 24483</strain>
    </source>
</reference>
<proteinExistence type="predicted"/>
<dbReference type="EMBL" id="JAQQWE010000003">
    <property type="protein sequence ID" value="KAK7959661.1"/>
    <property type="molecule type" value="Genomic_DNA"/>
</dbReference>
<dbReference type="Proteomes" id="UP001391051">
    <property type="component" value="Unassembled WGS sequence"/>
</dbReference>
<dbReference type="GeneID" id="92073799"/>
<dbReference type="RefSeq" id="XP_066703364.1">
    <property type="nucleotide sequence ID" value="XM_066840737.1"/>
</dbReference>
<evidence type="ECO:0000313" key="2">
    <source>
        <dbReference type="Proteomes" id="UP001391051"/>
    </source>
</evidence>
<protein>
    <submittedName>
        <fullName evidence="1">Ankyrin repeat-containing domain protein</fullName>
    </submittedName>
</protein>
<evidence type="ECO:0000313" key="1">
    <source>
        <dbReference type="EMBL" id="KAK7959661.1"/>
    </source>
</evidence>